<dbReference type="KEGG" id="tet:TTHERM_00623080"/>
<reference evidence="2" key="1">
    <citation type="journal article" date="2006" name="PLoS Biol.">
        <title>Macronuclear genome sequence of the ciliate Tetrahymena thermophila, a model eukaryote.</title>
        <authorList>
            <person name="Eisen J.A."/>
            <person name="Coyne R.S."/>
            <person name="Wu M."/>
            <person name="Wu D."/>
            <person name="Thiagarajan M."/>
            <person name="Wortman J.R."/>
            <person name="Badger J.H."/>
            <person name="Ren Q."/>
            <person name="Amedeo P."/>
            <person name="Jones K.M."/>
            <person name="Tallon L.J."/>
            <person name="Delcher A.L."/>
            <person name="Salzberg S.L."/>
            <person name="Silva J.C."/>
            <person name="Haas B.J."/>
            <person name="Majoros W.H."/>
            <person name="Farzad M."/>
            <person name="Carlton J.M."/>
            <person name="Smith R.K. Jr."/>
            <person name="Garg J."/>
            <person name="Pearlman R.E."/>
            <person name="Karrer K.M."/>
            <person name="Sun L."/>
            <person name="Manning G."/>
            <person name="Elde N.C."/>
            <person name="Turkewitz A.P."/>
            <person name="Asai D.J."/>
            <person name="Wilkes D.E."/>
            <person name="Wang Y."/>
            <person name="Cai H."/>
            <person name="Collins K."/>
            <person name="Stewart B.A."/>
            <person name="Lee S.R."/>
            <person name="Wilamowska K."/>
            <person name="Weinberg Z."/>
            <person name="Ruzzo W.L."/>
            <person name="Wloga D."/>
            <person name="Gaertig J."/>
            <person name="Frankel J."/>
            <person name="Tsao C.-C."/>
            <person name="Gorovsky M.A."/>
            <person name="Keeling P.J."/>
            <person name="Waller R.F."/>
            <person name="Patron N.J."/>
            <person name="Cherry J.M."/>
            <person name="Stover N.A."/>
            <person name="Krieger C.J."/>
            <person name="del Toro C."/>
            <person name="Ryder H.F."/>
            <person name="Williamson S.C."/>
            <person name="Barbeau R.A."/>
            <person name="Hamilton E.P."/>
            <person name="Orias E."/>
        </authorList>
    </citation>
    <scope>NUCLEOTIDE SEQUENCE [LARGE SCALE GENOMIC DNA]</scope>
    <source>
        <strain evidence="2">SB210</strain>
    </source>
</reference>
<dbReference type="RefSeq" id="XP_001022533.2">
    <property type="nucleotide sequence ID" value="XM_001022533.2"/>
</dbReference>
<dbReference type="GeneID" id="7822931"/>
<dbReference type="AlphaFoldDB" id="Q240X6"/>
<protein>
    <submittedName>
        <fullName evidence="1">Uncharacterized protein</fullName>
    </submittedName>
</protein>
<evidence type="ECO:0000313" key="1">
    <source>
        <dbReference type="EMBL" id="EAS02288.2"/>
    </source>
</evidence>
<dbReference type="HOGENOM" id="CLU_699247_0_0_1"/>
<dbReference type="Proteomes" id="UP000009168">
    <property type="component" value="Unassembled WGS sequence"/>
</dbReference>
<evidence type="ECO:0000313" key="2">
    <source>
        <dbReference type="Proteomes" id="UP000009168"/>
    </source>
</evidence>
<accession>Q240X6</accession>
<name>Q240X6_TETTS</name>
<dbReference type="EMBL" id="GG662540">
    <property type="protein sequence ID" value="EAS02288.2"/>
    <property type="molecule type" value="Genomic_DNA"/>
</dbReference>
<dbReference type="InParanoid" id="Q240X6"/>
<organism evidence="1 2">
    <name type="scientific">Tetrahymena thermophila (strain SB210)</name>
    <dbReference type="NCBI Taxonomy" id="312017"/>
    <lineage>
        <taxon>Eukaryota</taxon>
        <taxon>Sar</taxon>
        <taxon>Alveolata</taxon>
        <taxon>Ciliophora</taxon>
        <taxon>Intramacronucleata</taxon>
        <taxon>Oligohymenophorea</taxon>
        <taxon>Hymenostomatida</taxon>
        <taxon>Tetrahymenina</taxon>
        <taxon>Tetrahymenidae</taxon>
        <taxon>Tetrahymena</taxon>
    </lineage>
</organism>
<gene>
    <name evidence="1" type="ORF">TTHERM_00623080</name>
</gene>
<proteinExistence type="predicted"/>
<keyword evidence="2" id="KW-1185">Reference proteome</keyword>
<sequence length="461" mass="54248">MDLLSIQIGDGYQQVDTVLRKILKNTLSLIEKRENQEYFLKTNSLHTLTLVQYIAQQYISICDCEYNYALNWSEDIEPIPNKIDSMQAFRVPTKQKQIKVDNDKQINVPAQKIKLSVDINTILTKELQEEKKRLQREYIEKYSQLNFITKGSKSPSRDLQSQSKFSLEQFKPWELSYAHFNSRQKPFMQMIKQNENKIQEEQNQQDRSKFFIRKILSKEAIKRATEKAEKEEKERQIIPQESENLFGKIFKSNIKVFRAGDSKDLLNLTDISQYSGMLEQEEQNMKDDILNQKQIEFTDFFATQVQQEEQNKVTKAYFSTIKALSPNSVKPLNLRHNFPKAPIPQLVDVPLAIIKQKFKKDNLQLLEEKIAKAQNPNKLEEIMLKKMKNIRVRSNSPQNIDRNNQKSPQYYNRPALKDNVKYLINPDLKCEENEGLNLKILPNLDFKQVTKQNYQVSNKLK</sequence>